<keyword evidence="4 7" id="KW-0812">Transmembrane</keyword>
<feature type="transmembrane region" description="Helical" evidence="7">
    <location>
        <begin position="97"/>
        <end position="122"/>
    </location>
</feature>
<dbReference type="InterPro" id="IPR000515">
    <property type="entry name" value="MetI-like"/>
</dbReference>
<dbReference type="InterPro" id="IPR035906">
    <property type="entry name" value="MetI-like_sf"/>
</dbReference>
<name>A0AB94IZ74_9BACT</name>
<dbReference type="AlphaFoldDB" id="A0AB94IZ74"/>
<dbReference type="CDD" id="cd06261">
    <property type="entry name" value="TM_PBP2"/>
    <property type="match status" value="1"/>
</dbReference>
<evidence type="ECO:0000256" key="2">
    <source>
        <dbReference type="ARBA" id="ARBA00022448"/>
    </source>
</evidence>
<organism evidence="9 10">
    <name type="scientific">Fretibacterium fastidiosum</name>
    <dbReference type="NCBI Taxonomy" id="651822"/>
    <lineage>
        <taxon>Bacteria</taxon>
        <taxon>Thermotogati</taxon>
        <taxon>Synergistota</taxon>
        <taxon>Synergistia</taxon>
        <taxon>Synergistales</taxon>
        <taxon>Aminobacteriaceae</taxon>
        <taxon>Fretibacterium</taxon>
    </lineage>
</organism>
<evidence type="ECO:0000256" key="1">
    <source>
        <dbReference type="ARBA" id="ARBA00004651"/>
    </source>
</evidence>
<evidence type="ECO:0000313" key="9">
    <source>
        <dbReference type="EMBL" id="CBL29038.1"/>
    </source>
</evidence>
<dbReference type="Pfam" id="PF19300">
    <property type="entry name" value="BPD_transp_1_N"/>
    <property type="match status" value="1"/>
</dbReference>
<comment type="subcellular location">
    <subcellularLocation>
        <location evidence="1 7">Cell membrane</location>
        <topology evidence="1 7">Multi-pass membrane protein</topology>
    </subcellularLocation>
</comment>
<dbReference type="Gene3D" id="1.10.3720.10">
    <property type="entry name" value="MetI-like"/>
    <property type="match status" value="1"/>
</dbReference>
<evidence type="ECO:0000259" key="8">
    <source>
        <dbReference type="PROSITE" id="PS50928"/>
    </source>
</evidence>
<dbReference type="RefSeq" id="WP_015557184.1">
    <property type="nucleotide sequence ID" value="NC_021038.1"/>
</dbReference>
<sequence length="308" mass="34006">MGQYVLKRMICMVPVVLGVTLLVFLIMHLAPGNPAHLILGENASQEQIVQLEEQMGLNKPLTIQYFNYLTKLLRGDLGISYANGTSVTSEIMARFPYTLALTLVAAITSLILALPLGILAAVKQNTWVDNTSMIVSLIGISMPIFWLALMLILLFSLKLGWFPVYGANSWRSIVLPAISLGFMNMASISRTTRSSMVETLRQDYIRTAYAKGLSNRTIVMRHAFRNGMLPTITVIGLQIGEMLGGSVLTETVFAWPGVGRLMIQSISARDTPMVMGCIVLMTVCFSFVNLTVDLIYGAVDPRVRTMYR</sequence>
<dbReference type="Proteomes" id="UP000008957">
    <property type="component" value="Chromosome"/>
</dbReference>
<feature type="transmembrane region" description="Helical" evidence="7">
    <location>
        <begin position="273"/>
        <end position="299"/>
    </location>
</feature>
<dbReference type="Pfam" id="PF00528">
    <property type="entry name" value="BPD_transp_1"/>
    <property type="match status" value="1"/>
</dbReference>
<evidence type="ECO:0000256" key="6">
    <source>
        <dbReference type="ARBA" id="ARBA00023136"/>
    </source>
</evidence>
<keyword evidence="3" id="KW-1003">Cell membrane</keyword>
<keyword evidence="10" id="KW-1185">Reference proteome</keyword>
<evidence type="ECO:0000256" key="5">
    <source>
        <dbReference type="ARBA" id="ARBA00022989"/>
    </source>
</evidence>
<dbReference type="GO" id="GO:0005886">
    <property type="term" value="C:plasma membrane"/>
    <property type="evidence" value="ECO:0007669"/>
    <property type="project" value="UniProtKB-SubCell"/>
</dbReference>
<dbReference type="PANTHER" id="PTHR43163">
    <property type="entry name" value="DIPEPTIDE TRANSPORT SYSTEM PERMEASE PROTEIN DPPB-RELATED"/>
    <property type="match status" value="1"/>
</dbReference>
<accession>A0AB94IZ74</accession>
<reference evidence="9 10" key="2">
    <citation type="submission" date="2010-03" db="EMBL/GenBank/DDBJ databases">
        <authorList>
            <person name="Pajon A."/>
        </authorList>
    </citation>
    <scope>NUCLEOTIDE SEQUENCE [LARGE SCALE GENOMIC DNA]</scope>
    <source>
        <strain evidence="9 10">SGP1</strain>
    </source>
</reference>
<gene>
    <name evidence="9" type="ORF">SY1_24090</name>
</gene>
<reference evidence="10" key="1">
    <citation type="submission" date="2010-03" db="EMBL/GenBank/DDBJ databases">
        <title>The genome sequence of Synergistetes sp. SGP1.</title>
        <authorList>
            <consortium name="metaHIT consortium -- http://www.metahit.eu/"/>
            <person name="Pajon A."/>
            <person name="Turner K."/>
            <person name="Parkhill J."/>
            <person name="Wade W."/>
            <person name="Vartoukian S."/>
        </authorList>
    </citation>
    <scope>NUCLEOTIDE SEQUENCE [LARGE SCALE GENOMIC DNA]</scope>
    <source>
        <strain evidence="10">SGP1</strain>
    </source>
</reference>
<keyword evidence="6 7" id="KW-0472">Membrane</keyword>
<dbReference type="GO" id="GO:0055085">
    <property type="term" value="P:transmembrane transport"/>
    <property type="evidence" value="ECO:0007669"/>
    <property type="project" value="InterPro"/>
</dbReference>
<dbReference type="EMBL" id="FP929056">
    <property type="protein sequence ID" value="CBL29038.1"/>
    <property type="molecule type" value="Genomic_DNA"/>
</dbReference>
<feature type="transmembrane region" description="Helical" evidence="7">
    <location>
        <begin position="134"/>
        <end position="157"/>
    </location>
</feature>
<feature type="transmembrane region" description="Helical" evidence="7">
    <location>
        <begin position="229"/>
        <end position="253"/>
    </location>
</feature>
<feature type="transmembrane region" description="Helical" evidence="7">
    <location>
        <begin position="12"/>
        <end position="30"/>
    </location>
</feature>
<evidence type="ECO:0000256" key="4">
    <source>
        <dbReference type="ARBA" id="ARBA00022692"/>
    </source>
</evidence>
<protein>
    <submittedName>
        <fullName evidence="9">ABC-type dipeptide/oligopeptide/nickel transport systems, permease components</fullName>
    </submittedName>
</protein>
<feature type="domain" description="ABC transmembrane type-1" evidence="8">
    <location>
        <begin position="95"/>
        <end position="296"/>
    </location>
</feature>
<keyword evidence="5 7" id="KW-1133">Transmembrane helix</keyword>
<proteinExistence type="inferred from homology"/>
<dbReference type="PROSITE" id="PS50928">
    <property type="entry name" value="ABC_TM1"/>
    <property type="match status" value="1"/>
</dbReference>
<evidence type="ECO:0000313" key="10">
    <source>
        <dbReference type="Proteomes" id="UP000008957"/>
    </source>
</evidence>
<dbReference type="InterPro" id="IPR045621">
    <property type="entry name" value="BPD_transp_1_N"/>
</dbReference>
<evidence type="ECO:0000256" key="3">
    <source>
        <dbReference type="ARBA" id="ARBA00022475"/>
    </source>
</evidence>
<keyword evidence="2 7" id="KW-0813">Transport</keyword>
<dbReference type="KEGG" id="sbr:SY1_24090"/>
<feature type="transmembrane region" description="Helical" evidence="7">
    <location>
        <begin position="169"/>
        <end position="186"/>
    </location>
</feature>
<dbReference type="PANTHER" id="PTHR43163:SF6">
    <property type="entry name" value="DIPEPTIDE TRANSPORT SYSTEM PERMEASE PROTEIN DPPB-RELATED"/>
    <property type="match status" value="1"/>
</dbReference>
<dbReference type="SUPFAM" id="SSF161098">
    <property type="entry name" value="MetI-like"/>
    <property type="match status" value="1"/>
</dbReference>
<comment type="similarity">
    <text evidence="7">Belongs to the binding-protein-dependent transport system permease family.</text>
</comment>
<evidence type="ECO:0000256" key="7">
    <source>
        <dbReference type="RuleBase" id="RU363032"/>
    </source>
</evidence>